<comment type="caution">
    <text evidence="1">The sequence shown here is derived from an EMBL/GenBank/DDBJ whole genome shotgun (WGS) entry which is preliminary data.</text>
</comment>
<gene>
    <name evidence="1" type="ORF">L2E82_27950</name>
</gene>
<sequence>MKDDDHVGKFPFCCRDGQVLSKIMNATKARSVQMNAFKVPPDLNRTTINSPQNWNIKGVVNPKENTIGLKKKSEPPPAPPIPPSSQNGIRDSRTFASVAAGGCRPPPPPPPLMVKPIHLNPALNLEEWFSGELIYVGTALSMEHLNTLNSEITIGDEDGFQIKYLGGLKVCLKFRSSEDVESFRHFEKEWLSEFKRGDPWKNMRSDWHGSKL</sequence>
<proteinExistence type="predicted"/>
<accession>A0ACB9CU93</accession>
<reference evidence="1 2" key="2">
    <citation type="journal article" date="2022" name="Mol. Ecol. Resour.">
        <title>The genomes of chicory, endive, great burdock and yacon provide insights into Asteraceae paleo-polyploidization history and plant inulin production.</title>
        <authorList>
            <person name="Fan W."/>
            <person name="Wang S."/>
            <person name="Wang H."/>
            <person name="Wang A."/>
            <person name="Jiang F."/>
            <person name="Liu H."/>
            <person name="Zhao H."/>
            <person name="Xu D."/>
            <person name="Zhang Y."/>
        </authorList>
    </citation>
    <scope>NUCLEOTIDE SEQUENCE [LARGE SCALE GENOMIC DNA]</scope>
    <source>
        <strain evidence="2">cv. Punajuju</strain>
        <tissue evidence="1">Leaves</tissue>
    </source>
</reference>
<protein>
    <submittedName>
        <fullName evidence="1">Uncharacterized protein</fullName>
    </submittedName>
</protein>
<evidence type="ECO:0000313" key="2">
    <source>
        <dbReference type="Proteomes" id="UP001055811"/>
    </source>
</evidence>
<reference evidence="2" key="1">
    <citation type="journal article" date="2022" name="Mol. Ecol. Resour.">
        <title>The genomes of chicory, endive, great burdock and yacon provide insights into Asteraceae palaeo-polyploidization history and plant inulin production.</title>
        <authorList>
            <person name="Fan W."/>
            <person name="Wang S."/>
            <person name="Wang H."/>
            <person name="Wang A."/>
            <person name="Jiang F."/>
            <person name="Liu H."/>
            <person name="Zhao H."/>
            <person name="Xu D."/>
            <person name="Zhang Y."/>
        </authorList>
    </citation>
    <scope>NUCLEOTIDE SEQUENCE [LARGE SCALE GENOMIC DNA]</scope>
    <source>
        <strain evidence="2">cv. Punajuju</strain>
    </source>
</reference>
<keyword evidence="2" id="KW-1185">Reference proteome</keyword>
<organism evidence="1 2">
    <name type="scientific">Cichorium intybus</name>
    <name type="common">Chicory</name>
    <dbReference type="NCBI Taxonomy" id="13427"/>
    <lineage>
        <taxon>Eukaryota</taxon>
        <taxon>Viridiplantae</taxon>
        <taxon>Streptophyta</taxon>
        <taxon>Embryophyta</taxon>
        <taxon>Tracheophyta</taxon>
        <taxon>Spermatophyta</taxon>
        <taxon>Magnoliopsida</taxon>
        <taxon>eudicotyledons</taxon>
        <taxon>Gunneridae</taxon>
        <taxon>Pentapetalae</taxon>
        <taxon>asterids</taxon>
        <taxon>campanulids</taxon>
        <taxon>Asterales</taxon>
        <taxon>Asteraceae</taxon>
        <taxon>Cichorioideae</taxon>
        <taxon>Cichorieae</taxon>
        <taxon>Cichoriinae</taxon>
        <taxon>Cichorium</taxon>
    </lineage>
</organism>
<dbReference type="Proteomes" id="UP001055811">
    <property type="component" value="Linkage Group LG05"/>
</dbReference>
<name>A0ACB9CU93_CICIN</name>
<evidence type="ECO:0000313" key="1">
    <source>
        <dbReference type="EMBL" id="KAI3737933.1"/>
    </source>
</evidence>
<dbReference type="EMBL" id="CM042013">
    <property type="protein sequence ID" value="KAI3737933.1"/>
    <property type="molecule type" value="Genomic_DNA"/>
</dbReference>